<dbReference type="InterPro" id="IPR045135">
    <property type="entry name" value="Rpn7_N"/>
</dbReference>
<name>A0A0A9XBA8_LYGHE</name>
<reference evidence="3" key="1">
    <citation type="journal article" date="2014" name="PLoS ONE">
        <title>Transcriptome-Based Identification of ABC Transporters in the Western Tarnished Plant Bug Lygus hesperus.</title>
        <authorList>
            <person name="Hull J.J."/>
            <person name="Chaney K."/>
            <person name="Geib S.M."/>
            <person name="Fabrick J.A."/>
            <person name="Brent C.S."/>
            <person name="Walsh D."/>
            <person name="Lavine L.C."/>
        </authorList>
    </citation>
    <scope>NUCLEOTIDE SEQUENCE</scope>
</reference>
<dbReference type="Gene3D" id="1.25.40.570">
    <property type="match status" value="1"/>
</dbReference>
<evidence type="ECO:0000313" key="2">
    <source>
        <dbReference type="EMBL" id="JAG14379.1"/>
    </source>
</evidence>
<dbReference type="GO" id="GO:0000502">
    <property type="term" value="C:proteasome complex"/>
    <property type="evidence" value="ECO:0007669"/>
    <property type="project" value="UniProtKB-KW"/>
</dbReference>
<evidence type="ECO:0000259" key="1">
    <source>
        <dbReference type="Pfam" id="PF10602"/>
    </source>
</evidence>
<dbReference type="EMBL" id="GBHO01029224">
    <property type="protein sequence ID" value="JAG14380.1"/>
    <property type="molecule type" value="Transcribed_RNA"/>
</dbReference>
<dbReference type="InterPro" id="IPR019585">
    <property type="entry name" value="Rpn7/CSN1"/>
</dbReference>
<dbReference type="EMBL" id="GDHC01018789">
    <property type="protein sequence ID" value="JAP99839.1"/>
    <property type="molecule type" value="Transcribed_RNA"/>
</dbReference>
<proteinExistence type="predicted"/>
<keyword evidence="3" id="KW-0647">Proteasome</keyword>
<reference evidence="3" key="2">
    <citation type="submission" date="2014-07" db="EMBL/GenBank/DDBJ databases">
        <authorList>
            <person name="Hull J."/>
        </authorList>
    </citation>
    <scope>NUCLEOTIDE SEQUENCE</scope>
</reference>
<evidence type="ECO:0000313" key="4">
    <source>
        <dbReference type="EMBL" id="JAP99839.1"/>
    </source>
</evidence>
<dbReference type="GO" id="GO:0043161">
    <property type="term" value="P:proteasome-mediated ubiquitin-dependent protein catabolic process"/>
    <property type="evidence" value="ECO:0007669"/>
    <property type="project" value="TreeGrafter"/>
</dbReference>
<organism evidence="3">
    <name type="scientific">Lygus hesperus</name>
    <name type="common">Western plant bug</name>
    <dbReference type="NCBI Taxonomy" id="30085"/>
    <lineage>
        <taxon>Eukaryota</taxon>
        <taxon>Metazoa</taxon>
        <taxon>Ecdysozoa</taxon>
        <taxon>Arthropoda</taxon>
        <taxon>Hexapoda</taxon>
        <taxon>Insecta</taxon>
        <taxon>Pterygota</taxon>
        <taxon>Neoptera</taxon>
        <taxon>Paraneoptera</taxon>
        <taxon>Hemiptera</taxon>
        <taxon>Heteroptera</taxon>
        <taxon>Panheteroptera</taxon>
        <taxon>Cimicomorpha</taxon>
        <taxon>Miridae</taxon>
        <taxon>Mirini</taxon>
        <taxon>Lygus</taxon>
    </lineage>
</organism>
<dbReference type="AlphaFoldDB" id="A0A0A9XBA8"/>
<gene>
    <name evidence="3" type="primary">rpn-7_0</name>
    <name evidence="4" type="synonym">rpn-7</name>
    <name evidence="2" type="synonym">rpn-7_1</name>
    <name evidence="3" type="ORF">CM83_15468</name>
    <name evidence="2" type="ORF">CM83_15470</name>
    <name evidence="4" type="ORF">g.11478</name>
</gene>
<sequence>MDEANAKKVAQLDAQLRDARDNLGDSEVREILFSKTNHYARIGDLEMCLKSNAECATKTLAAGPKLDLAFQRIRLGIAFSDNDIAAKGISDAQRLMKNADW</sequence>
<evidence type="ECO:0000313" key="3">
    <source>
        <dbReference type="EMBL" id="JAG14380.1"/>
    </source>
</evidence>
<feature type="domain" description="26S proteasome regulatory subunit Rpn7 N-terminal" evidence="1">
    <location>
        <begin position="1"/>
        <end position="101"/>
    </location>
</feature>
<accession>A0A0A9XBA8</accession>
<protein>
    <submittedName>
        <fullName evidence="3">26S proteasome non-ATPase regulatory subunit 6</fullName>
    </submittedName>
</protein>
<dbReference type="Pfam" id="PF10602">
    <property type="entry name" value="RPN7"/>
    <property type="match status" value="1"/>
</dbReference>
<dbReference type="PANTHER" id="PTHR14145">
    <property type="entry name" value="26S PROTESOME SUBUNIT 6"/>
    <property type="match status" value="1"/>
</dbReference>
<dbReference type="EMBL" id="GBHO01029225">
    <property type="protein sequence ID" value="JAG14379.1"/>
    <property type="molecule type" value="Transcribed_RNA"/>
</dbReference>
<reference evidence="4" key="3">
    <citation type="journal article" date="2016" name="Gigascience">
        <title>De novo construction of an expanded transcriptome assembly for the western tarnished plant bug, Lygus hesperus.</title>
        <authorList>
            <person name="Tassone E.E."/>
            <person name="Geib S.M."/>
            <person name="Hall B."/>
            <person name="Fabrick J.A."/>
            <person name="Brent C.S."/>
            <person name="Hull J.J."/>
        </authorList>
    </citation>
    <scope>NUCLEOTIDE SEQUENCE</scope>
</reference>
<dbReference type="PANTHER" id="PTHR14145:SF1">
    <property type="entry name" value="26S PROTEASOME NON-ATPASE REGULATORY SUBUNIT 6"/>
    <property type="match status" value="1"/>
</dbReference>